<evidence type="ECO:0000256" key="2">
    <source>
        <dbReference type="SAM" id="Phobius"/>
    </source>
</evidence>
<protein>
    <submittedName>
        <fullName evidence="3">Uncharacterized protein</fullName>
    </submittedName>
</protein>
<keyword evidence="2" id="KW-1133">Transmembrane helix</keyword>
<feature type="region of interest" description="Disordered" evidence="1">
    <location>
        <begin position="23"/>
        <end position="49"/>
    </location>
</feature>
<feature type="transmembrane region" description="Helical" evidence="2">
    <location>
        <begin position="61"/>
        <end position="81"/>
    </location>
</feature>
<dbReference type="EMBL" id="KQ087211">
    <property type="protein sequence ID" value="KLT41922.1"/>
    <property type="molecule type" value="Genomic_DNA"/>
</dbReference>
<organism evidence="3 4">
    <name type="scientific">Cutaneotrichosporon oleaginosum</name>
    <dbReference type="NCBI Taxonomy" id="879819"/>
    <lineage>
        <taxon>Eukaryota</taxon>
        <taxon>Fungi</taxon>
        <taxon>Dikarya</taxon>
        <taxon>Basidiomycota</taxon>
        <taxon>Agaricomycotina</taxon>
        <taxon>Tremellomycetes</taxon>
        <taxon>Trichosporonales</taxon>
        <taxon>Trichosporonaceae</taxon>
        <taxon>Cutaneotrichosporon</taxon>
    </lineage>
</organism>
<evidence type="ECO:0000256" key="1">
    <source>
        <dbReference type="SAM" id="MobiDB-lite"/>
    </source>
</evidence>
<keyword evidence="2" id="KW-0472">Membrane</keyword>
<dbReference type="Proteomes" id="UP000053611">
    <property type="component" value="Unassembled WGS sequence"/>
</dbReference>
<keyword evidence="2" id="KW-0812">Transmembrane</keyword>
<proteinExistence type="predicted"/>
<keyword evidence="4" id="KW-1185">Reference proteome</keyword>
<reference evidence="3 4" key="1">
    <citation type="submission" date="2015-03" db="EMBL/GenBank/DDBJ databases">
        <title>Genomics and transcriptomics of the oil-accumulating basidiomycete yeast T. oleaginosus allow insights into substrate utilization and the diverse evolutionary trajectories of mating systems in fungi.</title>
        <authorList>
            <consortium name="DOE Joint Genome Institute"/>
            <person name="Kourist R."/>
            <person name="Kracht O."/>
            <person name="Bracharz F."/>
            <person name="Lipzen A."/>
            <person name="Nolan M."/>
            <person name="Ohm R."/>
            <person name="Grigoriev I."/>
            <person name="Sun S."/>
            <person name="Heitman J."/>
            <person name="Bruck T."/>
            <person name="Nowrousian M."/>
        </authorList>
    </citation>
    <scope>NUCLEOTIDE SEQUENCE [LARGE SCALE GENOMIC DNA]</scope>
    <source>
        <strain evidence="3 4">IBC0246</strain>
    </source>
</reference>
<feature type="transmembrane region" description="Helical" evidence="2">
    <location>
        <begin position="101"/>
        <end position="124"/>
    </location>
</feature>
<dbReference type="AlphaFoldDB" id="A0A0J0XLF7"/>
<name>A0A0J0XLF7_9TREE</name>
<sequence length="187" mass="19760">MGNSPPADSNAVDAIAVKVPAPEAAKAQTNKPLPKMSRTQNTPASAGLTPKARVVPAKRSVLSRLGSAVLNIALFCVGTFFPETATKGLRLVPFNPELGIYVMIRTLSYTVALVASVAALKLVFGVRPTRMVVAQPLPATMWGIAGSWIWVLNSVLRYGQPITPDDKPKLWSLAGMTAASIGPLLMV</sequence>
<accession>A0A0J0XLF7</accession>
<dbReference type="RefSeq" id="XP_018278413.1">
    <property type="nucleotide sequence ID" value="XM_018423353.1"/>
</dbReference>
<dbReference type="GeneID" id="28983956"/>
<evidence type="ECO:0000313" key="4">
    <source>
        <dbReference type="Proteomes" id="UP000053611"/>
    </source>
</evidence>
<gene>
    <name evidence="3" type="ORF">CC85DRAFT_286011</name>
</gene>
<evidence type="ECO:0000313" key="3">
    <source>
        <dbReference type="EMBL" id="KLT41922.1"/>
    </source>
</evidence>